<dbReference type="STRING" id="39488.ERS852450_00693"/>
<dbReference type="Pfam" id="PF02638">
    <property type="entry name" value="GHL10"/>
    <property type="match status" value="1"/>
</dbReference>
<dbReference type="SUPFAM" id="SSF51445">
    <property type="entry name" value="(Trans)glycosidases"/>
    <property type="match status" value="1"/>
</dbReference>
<dbReference type="Gene3D" id="3.20.20.80">
    <property type="entry name" value="Glycosidases"/>
    <property type="match status" value="1"/>
</dbReference>
<dbReference type="AlphaFoldDB" id="A0A285PV75"/>
<dbReference type="PANTHER" id="PTHR43405">
    <property type="entry name" value="GLYCOSYL HYDROLASE DIGH"/>
    <property type="match status" value="1"/>
</dbReference>
<sequence>MLMLRRKSKLFLTVLLTCLLLGNTFGSVAVNAAEASDAQTEQTTANTDEYKAFWFSYYDYTAYRAKYKKRNATTFKKYFTQAVKKGKSLGMNCIIVHVRPFGDAMYKSKYFPWSKCISGKQGKNPGYDPLKIMTQVAHANGMKIEAWINPYRVASGSTNYKKLSTKNPARKWHNKKKTRRNVLAYKGSLYYNPAKAQVRNLIVNGVKEIVENYDVDGIHMDDYFYPAFSSSNVNSAFDAKEYRASTMAKEKENIVSFRREQVNMLVKSIHSAVKSIDPSVTFGISPAGNIDNLTSRYSYYVDINKWLNSSDYVDYICPQIYWGFKHPYAKFDRVTNRWMNAAKSKKVKVYIGIAVYRAGHNIGAGSAERREWRSDANILKKQVQYARKKGCDGFAFFDYQDLKSKKSAKAVKQLKKVLKY</sequence>
<keyword evidence="4" id="KW-0378">Hydrolase</keyword>
<dbReference type="RefSeq" id="WP_242970733.1">
    <property type="nucleotide sequence ID" value="NZ_LT907978.1"/>
</dbReference>
<accession>A0A285PV75</accession>
<protein>
    <submittedName>
        <fullName evidence="4">Glycoside hydrolase superfamily</fullName>
    </submittedName>
</protein>
<feature type="chain" id="PRO_5038398365" evidence="2">
    <location>
        <begin position="30"/>
        <end position="420"/>
    </location>
</feature>
<reference evidence="5" key="1">
    <citation type="submission" date="2017-09" db="EMBL/GenBank/DDBJ databases">
        <authorList>
            <person name="Shetty A S."/>
        </authorList>
    </citation>
    <scope>NUCLEOTIDE SEQUENCE [LARGE SCALE GENOMIC DNA]</scope>
</reference>
<evidence type="ECO:0000313" key="4">
    <source>
        <dbReference type="EMBL" id="SOB73494.1"/>
    </source>
</evidence>
<keyword evidence="5" id="KW-1185">Reference proteome</keyword>
<keyword evidence="1 2" id="KW-0732">Signal</keyword>
<dbReference type="GO" id="GO:0016787">
    <property type="term" value="F:hydrolase activity"/>
    <property type="evidence" value="ECO:0007669"/>
    <property type="project" value="UniProtKB-KW"/>
</dbReference>
<evidence type="ECO:0000259" key="3">
    <source>
        <dbReference type="Pfam" id="PF02638"/>
    </source>
</evidence>
<dbReference type="KEGG" id="ehl:EHLA_2940"/>
<dbReference type="InterPro" id="IPR052177">
    <property type="entry name" value="Divisome_Glycosyl_Hydrolase"/>
</dbReference>
<dbReference type="InterPro" id="IPR017853">
    <property type="entry name" value="GH"/>
</dbReference>
<dbReference type="InterPro" id="IPR003790">
    <property type="entry name" value="GHL10"/>
</dbReference>
<feature type="domain" description="Glycosyl hydrolase-like 10" evidence="3">
    <location>
        <begin position="77"/>
        <end position="360"/>
    </location>
</feature>
<organism evidence="4 5">
    <name type="scientific">Anaerobutyricum hallii</name>
    <dbReference type="NCBI Taxonomy" id="39488"/>
    <lineage>
        <taxon>Bacteria</taxon>
        <taxon>Bacillati</taxon>
        <taxon>Bacillota</taxon>
        <taxon>Clostridia</taxon>
        <taxon>Lachnospirales</taxon>
        <taxon>Lachnospiraceae</taxon>
        <taxon>Anaerobutyricum</taxon>
    </lineage>
</organism>
<feature type="signal peptide" evidence="2">
    <location>
        <begin position="1"/>
        <end position="29"/>
    </location>
</feature>
<dbReference type="Proteomes" id="UP000217549">
    <property type="component" value="Chromosome I"/>
</dbReference>
<proteinExistence type="predicted"/>
<evidence type="ECO:0000256" key="1">
    <source>
        <dbReference type="ARBA" id="ARBA00022729"/>
    </source>
</evidence>
<gene>
    <name evidence="4" type="ORF">EHLA_2940</name>
</gene>
<evidence type="ECO:0000313" key="5">
    <source>
        <dbReference type="Proteomes" id="UP000217549"/>
    </source>
</evidence>
<dbReference type="PANTHER" id="PTHR43405:SF1">
    <property type="entry name" value="GLYCOSYL HYDROLASE DIGH"/>
    <property type="match status" value="1"/>
</dbReference>
<name>A0A285PV75_9FIRM</name>
<dbReference type="EMBL" id="LT907978">
    <property type="protein sequence ID" value="SOB73494.1"/>
    <property type="molecule type" value="Genomic_DNA"/>
</dbReference>
<evidence type="ECO:0000256" key="2">
    <source>
        <dbReference type="SAM" id="SignalP"/>
    </source>
</evidence>